<evidence type="ECO:0000313" key="12">
    <source>
        <dbReference type="EMBL" id="MBE1610421.1"/>
    </source>
</evidence>
<evidence type="ECO:0000256" key="5">
    <source>
        <dbReference type="ARBA" id="ARBA00023239"/>
    </source>
</evidence>
<dbReference type="InterPro" id="IPR022653">
    <property type="entry name" value="De-COase2_pyr-phos_BS"/>
</dbReference>
<name>A0A927N189_9ACTN</name>
<evidence type="ECO:0000256" key="3">
    <source>
        <dbReference type="ARBA" id="ARBA00022898"/>
    </source>
</evidence>
<gene>
    <name evidence="6" type="primary">lysA</name>
    <name evidence="12" type="ORF">HEB94_007269</name>
</gene>
<dbReference type="CDD" id="cd06828">
    <property type="entry name" value="PLPDE_III_DapDC"/>
    <property type="match status" value="1"/>
</dbReference>
<keyword evidence="3 6" id="KW-0663">Pyridoxal phosphate</keyword>
<sequence>MTTTVPPEARITGPSPRRLGSPWPLTARQGVGGDLVVGGVSLVELAGRYGTPTYVVDEVDVRTRCRTFRGAFPDVEVAYAGKAFLSRAMATWMAEEGMSLDLCSAGEVGVAESVGFPAERTILHGNAKTVADLEVALSYGVGRIVLDSASEVARVSVLAQRPQRVLIRVIPGVDAHTHPAIATGSEDQKFGLRPGGVREAVRRVLEQPQLVYAGLHCHIGSQVGDPSDFLLAARRVLELARALRDELGVETTDLDLGGGYPVPYVVGDIAFDVAPFADQLRRTVQDTCARLRLPVPRLTIEPGRAIAARAGVTLYRVVSVKRSAGGRTFVAVDGGFGDNPRAEMYGARYTVRSVGRPASSRHEIVTIVGRYCEAGDVLAEDILLPADIHPGDLLAVACTGAYHHSMASSYNLVPRPPVVAVRDETSRLLVRRETDVDMRCRDVGL</sequence>
<dbReference type="Proteomes" id="UP000638648">
    <property type="component" value="Unassembled WGS sequence"/>
</dbReference>
<feature type="binding site" evidence="6">
    <location>
        <position position="304"/>
    </location>
    <ligand>
        <name>substrate</name>
    </ligand>
</feature>
<dbReference type="GO" id="GO:0030170">
    <property type="term" value="F:pyridoxal phosphate binding"/>
    <property type="evidence" value="ECO:0007669"/>
    <property type="project" value="UniProtKB-UniRule"/>
</dbReference>
<evidence type="ECO:0000256" key="4">
    <source>
        <dbReference type="ARBA" id="ARBA00023154"/>
    </source>
</evidence>
<dbReference type="InterPro" id="IPR029066">
    <property type="entry name" value="PLP-binding_barrel"/>
</dbReference>
<dbReference type="Gene3D" id="2.40.37.10">
    <property type="entry name" value="Lyase, Ornithine Decarboxylase, Chain A, domain 1"/>
    <property type="match status" value="1"/>
</dbReference>
<dbReference type="FunFam" id="3.20.20.10:FF:000003">
    <property type="entry name" value="Diaminopimelate decarboxylase"/>
    <property type="match status" value="1"/>
</dbReference>
<feature type="binding site" evidence="6">
    <location>
        <position position="373"/>
    </location>
    <ligand>
        <name>substrate</name>
    </ligand>
</feature>
<evidence type="ECO:0000256" key="7">
    <source>
        <dbReference type="NCBIfam" id="TIGR01048"/>
    </source>
</evidence>
<evidence type="ECO:0000256" key="6">
    <source>
        <dbReference type="HAMAP-Rule" id="MF_02120"/>
    </source>
</evidence>
<evidence type="ECO:0000256" key="9">
    <source>
        <dbReference type="RuleBase" id="RU003738"/>
    </source>
</evidence>
<reference evidence="12" key="1">
    <citation type="submission" date="2020-10" db="EMBL/GenBank/DDBJ databases">
        <title>Sequencing the genomes of 1000 actinobacteria strains.</title>
        <authorList>
            <person name="Klenk H.-P."/>
        </authorList>
    </citation>
    <scope>NUCLEOTIDE SEQUENCE</scope>
    <source>
        <strain evidence="12">DSM 45354</strain>
    </source>
</reference>
<keyword evidence="13" id="KW-1185">Reference proteome</keyword>
<feature type="active site" description="Proton donor" evidence="8">
    <location>
        <position position="372"/>
    </location>
</feature>
<keyword evidence="5 6" id="KW-0456">Lyase</keyword>
<feature type="binding site" evidence="6">
    <location>
        <position position="259"/>
    </location>
    <ligand>
        <name>pyridoxal 5'-phosphate</name>
        <dbReference type="ChEBI" id="CHEBI:597326"/>
    </ligand>
</feature>
<dbReference type="PROSITE" id="PS00878">
    <property type="entry name" value="ODR_DC_2_1"/>
    <property type="match status" value="1"/>
</dbReference>
<evidence type="ECO:0000256" key="8">
    <source>
        <dbReference type="PIRSR" id="PIRSR600183-50"/>
    </source>
</evidence>
<dbReference type="NCBIfam" id="TIGR01048">
    <property type="entry name" value="lysA"/>
    <property type="match status" value="1"/>
</dbReference>
<evidence type="ECO:0000313" key="13">
    <source>
        <dbReference type="Proteomes" id="UP000638648"/>
    </source>
</evidence>
<keyword evidence="4 6" id="KW-0457">Lysine biosynthesis</keyword>
<comment type="pathway">
    <text evidence="6 9">Amino-acid biosynthesis; L-lysine biosynthesis via DAP pathway; L-lysine from DL-2,6-diaminopimelate: step 1/1.</text>
</comment>
<organism evidence="12 13">
    <name type="scientific">Actinopolymorpha pittospori</name>
    <dbReference type="NCBI Taxonomy" id="648752"/>
    <lineage>
        <taxon>Bacteria</taxon>
        <taxon>Bacillati</taxon>
        <taxon>Actinomycetota</taxon>
        <taxon>Actinomycetes</taxon>
        <taxon>Propionibacteriales</taxon>
        <taxon>Actinopolymorphaceae</taxon>
        <taxon>Actinopolymorpha</taxon>
    </lineage>
</organism>
<dbReference type="PRINTS" id="PR01181">
    <property type="entry name" value="DAPDCRBXLASE"/>
</dbReference>
<dbReference type="Pfam" id="PF02784">
    <property type="entry name" value="Orn_Arg_deC_N"/>
    <property type="match status" value="1"/>
</dbReference>
<feature type="binding site" evidence="6">
    <location>
        <position position="402"/>
    </location>
    <ligand>
        <name>pyridoxal 5'-phosphate</name>
        <dbReference type="ChEBI" id="CHEBI:597326"/>
    </ligand>
</feature>
<proteinExistence type="inferred from homology"/>
<dbReference type="SUPFAM" id="SSF51419">
    <property type="entry name" value="PLP-binding barrel"/>
    <property type="match status" value="1"/>
</dbReference>
<feature type="domain" description="Orn/DAP/Arg decarboxylase 2 N-terminal" evidence="11">
    <location>
        <begin position="60"/>
        <end position="308"/>
    </location>
</feature>
<dbReference type="PANTHER" id="PTHR43727">
    <property type="entry name" value="DIAMINOPIMELATE DECARBOXYLASE"/>
    <property type="match status" value="1"/>
</dbReference>
<evidence type="ECO:0000256" key="10">
    <source>
        <dbReference type="SAM" id="MobiDB-lite"/>
    </source>
</evidence>
<dbReference type="InterPro" id="IPR000183">
    <property type="entry name" value="Orn/DAP/Arg_de-COase"/>
</dbReference>
<dbReference type="AlphaFoldDB" id="A0A927N189"/>
<comment type="function">
    <text evidence="6">Specifically catalyzes the decarboxylation of meso-diaminopimelate (meso-DAP) to L-lysine.</text>
</comment>
<dbReference type="HAMAP" id="MF_02120">
    <property type="entry name" value="LysA"/>
    <property type="match status" value="1"/>
</dbReference>
<dbReference type="GO" id="GO:0009089">
    <property type="term" value="P:lysine biosynthetic process via diaminopimelate"/>
    <property type="evidence" value="ECO:0007669"/>
    <property type="project" value="UniProtKB-UniRule"/>
</dbReference>
<evidence type="ECO:0000259" key="11">
    <source>
        <dbReference type="Pfam" id="PF02784"/>
    </source>
</evidence>
<dbReference type="InterPro" id="IPR009006">
    <property type="entry name" value="Ala_racemase/Decarboxylase_C"/>
</dbReference>
<feature type="binding site" evidence="6">
    <location>
        <begin position="301"/>
        <end position="304"/>
    </location>
    <ligand>
        <name>pyridoxal 5'-phosphate</name>
        <dbReference type="ChEBI" id="CHEBI:597326"/>
    </ligand>
</feature>
<dbReference type="InterPro" id="IPR022644">
    <property type="entry name" value="De-COase2_N"/>
</dbReference>
<dbReference type="PRINTS" id="PR01179">
    <property type="entry name" value="ODADCRBXLASE"/>
</dbReference>
<dbReference type="SUPFAM" id="SSF50621">
    <property type="entry name" value="Alanine racemase C-terminal domain-like"/>
    <property type="match status" value="1"/>
</dbReference>
<accession>A0A927N189</accession>
<dbReference type="GO" id="GO:0008836">
    <property type="term" value="F:diaminopimelate decarboxylase activity"/>
    <property type="evidence" value="ECO:0007669"/>
    <property type="project" value="UniProtKB-UniRule"/>
</dbReference>
<dbReference type="PANTHER" id="PTHR43727:SF2">
    <property type="entry name" value="GROUP IV DECARBOXYLASE"/>
    <property type="match status" value="1"/>
</dbReference>
<dbReference type="Gene3D" id="3.20.20.10">
    <property type="entry name" value="Alanine racemase"/>
    <property type="match status" value="1"/>
</dbReference>
<feature type="binding site" evidence="6">
    <location>
        <position position="341"/>
    </location>
    <ligand>
        <name>substrate</name>
    </ligand>
</feature>
<feature type="region of interest" description="Disordered" evidence="10">
    <location>
        <begin position="1"/>
        <end position="24"/>
    </location>
</feature>
<dbReference type="EMBL" id="JADBEM010000001">
    <property type="protein sequence ID" value="MBE1610421.1"/>
    <property type="molecule type" value="Genomic_DNA"/>
</dbReference>
<feature type="binding site" evidence="6">
    <location>
        <position position="402"/>
    </location>
    <ligand>
        <name>substrate</name>
    </ligand>
</feature>
<feature type="modified residue" description="N6-(pyridoxal phosphate)lysine" evidence="6 8">
    <location>
        <position position="82"/>
    </location>
</feature>
<dbReference type="RefSeq" id="WP_192753793.1">
    <property type="nucleotide sequence ID" value="NZ_BAABJL010000095.1"/>
</dbReference>
<comment type="cofactor">
    <cofactor evidence="1 6 8 9">
        <name>pyridoxal 5'-phosphate</name>
        <dbReference type="ChEBI" id="CHEBI:597326"/>
    </cofactor>
</comment>
<dbReference type="InterPro" id="IPR002986">
    <property type="entry name" value="DAP_deCOOHase_LysA"/>
</dbReference>
<evidence type="ECO:0000256" key="1">
    <source>
        <dbReference type="ARBA" id="ARBA00001933"/>
    </source>
</evidence>
<feature type="binding site" evidence="6">
    <location>
        <position position="345"/>
    </location>
    <ligand>
        <name>substrate</name>
    </ligand>
</feature>
<comment type="subunit">
    <text evidence="6">Homodimer.</text>
</comment>
<protein>
    <recommendedName>
        <fullName evidence="6 7">Diaminopimelate decarboxylase</fullName>
        <shortName evidence="6">DAP decarboxylase</shortName>
        <shortName evidence="6">DAPDC</shortName>
        <ecNumber evidence="6 7">4.1.1.20</ecNumber>
    </recommendedName>
</protein>
<comment type="caution">
    <text evidence="12">The sequence shown here is derived from an EMBL/GenBank/DDBJ whole genome shotgun (WGS) entry which is preliminary data.</text>
</comment>
<keyword evidence="2 6" id="KW-0210">Decarboxylase</keyword>
<keyword evidence="6" id="KW-0028">Amino-acid biosynthesis</keyword>
<evidence type="ECO:0000256" key="2">
    <source>
        <dbReference type="ARBA" id="ARBA00022793"/>
    </source>
</evidence>
<dbReference type="EC" id="4.1.1.20" evidence="6 7"/>
<comment type="similarity">
    <text evidence="6">Belongs to the Orn/Lys/Arg decarboxylase class-II family. LysA subfamily.</text>
</comment>
<comment type="catalytic activity">
    <reaction evidence="6 9">
        <text>meso-2,6-diaminopimelate + H(+) = L-lysine + CO2</text>
        <dbReference type="Rhea" id="RHEA:15101"/>
        <dbReference type="ChEBI" id="CHEBI:15378"/>
        <dbReference type="ChEBI" id="CHEBI:16526"/>
        <dbReference type="ChEBI" id="CHEBI:32551"/>
        <dbReference type="ChEBI" id="CHEBI:57791"/>
        <dbReference type="EC" id="4.1.1.20"/>
    </reaction>
</comment>